<evidence type="ECO:0000313" key="4">
    <source>
        <dbReference type="Proteomes" id="UP000062255"/>
    </source>
</evidence>
<reference evidence="3 4" key="1">
    <citation type="submission" date="2015-07" db="EMBL/GenBank/DDBJ databases">
        <title>Complete genome sequence of Mycobacterium goodii X7B, a facultative thermophilic biodesulfurizing bacterium.</title>
        <authorList>
            <person name="Yu B."/>
            <person name="Li F."/>
            <person name="Xu P."/>
        </authorList>
    </citation>
    <scope>NUCLEOTIDE SEQUENCE [LARGE SCALE GENOMIC DNA]</scope>
    <source>
        <strain evidence="3 4">X7B</strain>
    </source>
</reference>
<keyword evidence="2" id="KW-0812">Transmembrane</keyword>
<feature type="region of interest" description="Disordered" evidence="1">
    <location>
        <begin position="98"/>
        <end position="149"/>
    </location>
</feature>
<feature type="compositionally biased region" description="Gly residues" evidence="1">
    <location>
        <begin position="106"/>
        <end position="115"/>
    </location>
</feature>
<proteinExistence type="predicted"/>
<dbReference type="AlphaFoldDB" id="A0A0K0X0Z3"/>
<evidence type="ECO:0000256" key="2">
    <source>
        <dbReference type="SAM" id="Phobius"/>
    </source>
</evidence>
<dbReference type="PATRIC" id="fig|134601.6.peg.727"/>
<dbReference type="Proteomes" id="UP000062255">
    <property type="component" value="Chromosome"/>
</dbReference>
<organism evidence="3 4">
    <name type="scientific">Mycolicibacterium goodii</name>
    <name type="common">Mycobacterium goodii</name>
    <dbReference type="NCBI Taxonomy" id="134601"/>
    <lineage>
        <taxon>Bacteria</taxon>
        <taxon>Bacillati</taxon>
        <taxon>Actinomycetota</taxon>
        <taxon>Actinomycetes</taxon>
        <taxon>Mycobacteriales</taxon>
        <taxon>Mycobacteriaceae</taxon>
        <taxon>Mycolicibacterium</taxon>
    </lineage>
</organism>
<keyword evidence="2" id="KW-1133">Transmembrane helix</keyword>
<evidence type="ECO:0000313" key="3">
    <source>
        <dbReference type="EMBL" id="AKS31094.1"/>
    </source>
</evidence>
<dbReference type="EMBL" id="CP012150">
    <property type="protein sequence ID" value="AKS31094.1"/>
    <property type="molecule type" value="Genomic_DNA"/>
</dbReference>
<feature type="compositionally biased region" description="Pro residues" evidence="1">
    <location>
        <begin position="23"/>
        <end position="39"/>
    </location>
</feature>
<feature type="transmembrane region" description="Helical" evidence="2">
    <location>
        <begin position="50"/>
        <end position="75"/>
    </location>
</feature>
<evidence type="ECO:0000256" key="1">
    <source>
        <dbReference type="SAM" id="MobiDB-lite"/>
    </source>
</evidence>
<sequence length="149" mass="15369">MSETQSDHPTTPVETTPASTTDNPPPPPAAAAPVVAPPPEPRRHSRLVQAAAWVGIVAGVVFIVAVVFGTGFVLGKNSGPGHHHRGHDRPHVMMFHRGGPPPMMPGMGGGPGQFGPSGPVVMPGDDDDVFRGPSAPERPETPNTAPARP</sequence>
<name>A0A0K0X0Z3_MYCGD</name>
<protein>
    <recommendedName>
        <fullName evidence="5">Proline rich protein</fullName>
    </recommendedName>
</protein>
<accession>A0A0K0X0Z3</accession>
<feature type="region of interest" description="Disordered" evidence="1">
    <location>
        <begin position="1"/>
        <end position="44"/>
    </location>
</feature>
<keyword evidence="2" id="KW-0472">Membrane</keyword>
<evidence type="ECO:0008006" key="5">
    <source>
        <dbReference type="Google" id="ProtNLM"/>
    </source>
</evidence>
<gene>
    <name evidence="3" type="ORF">AFA91_03480</name>
</gene>
<dbReference type="STRING" id="134601.AFA91_03480"/>
<feature type="compositionally biased region" description="Low complexity" evidence="1">
    <location>
        <begin position="9"/>
        <end position="21"/>
    </location>
</feature>
<dbReference type="RefSeq" id="WP_049743502.1">
    <property type="nucleotide sequence ID" value="NZ_CP012150.1"/>
</dbReference>
<dbReference type="KEGG" id="mgo:AFA91_03480"/>